<dbReference type="InterPro" id="IPR003593">
    <property type="entry name" value="AAA+_ATPase"/>
</dbReference>
<keyword evidence="6" id="KW-0813">Transport</keyword>
<dbReference type="InterPro" id="IPR049704">
    <property type="entry name" value="Aminotrans_3_PPA_site"/>
</dbReference>
<dbReference type="CDD" id="cd18597">
    <property type="entry name" value="ABC_6TM_YOR1_D1_like"/>
    <property type="match status" value="1"/>
</dbReference>
<comment type="cofactor">
    <cofactor evidence="1">
        <name>pyridoxal 5'-phosphate</name>
        <dbReference type="ChEBI" id="CHEBI:597326"/>
    </cofactor>
</comment>
<comment type="pathway">
    <text evidence="3">Amino-acid biosynthesis; L-proline biosynthesis; L-glutamate 5-semialdehyde from L-ornithine: step 1/1.</text>
</comment>
<dbReference type="FunFam" id="3.40.50.300:FF:002040">
    <property type="entry name" value="ABC multidrug transporter (Eurofung)"/>
    <property type="match status" value="1"/>
</dbReference>
<evidence type="ECO:0000256" key="17">
    <source>
        <dbReference type="SAM" id="Phobius"/>
    </source>
</evidence>
<evidence type="ECO:0000259" key="19">
    <source>
        <dbReference type="PROSITE" id="PS50929"/>
    </source>
</evidence>
<evidence type="ECO:0000256" key="9">
    <source>
        <dbReference type="ARBA" id="ARBA00022692"/>
    </source>
</evidence>
<dbReference type="GO" id="GO:0030170">
    <property type="term" value="F:pyridoxal phosphate binding"/>
    <property type="evidence" value="ECO:0007669"/>
    <property type="project" value="InterPro"/>
</dbReference>
<comment type="subcellular location">
    <subcellularLocation>
        <location evidence="2">Membrane</location>
        <topology evidence="2">Multi-pass membrane protein</topology>
    </subcellularLocation>
</comment>
<evidence type="ECO:0000256" key="7">
    <source>
        <dbReference type="ARBA" id="ARBA00022576"/>
    </source>
</evidence>
<dbReference type="SUPFAM" id="SSF52540">
    <property type="entry name" value="P-loop containing nucleoside triphosphate hydrolases"/>
    <property type="match status" value="2"/>
</dbReference>
<feature type="region of interest" description="Disordered" evidence="16">
    <location>
        <begin position="703"/>
        <end position="727"/>
    </location>
</feature>
<evidence type="ECO:0000256" key="5">
    <source>
        <dbReference type="ARBA" id="ARBA00012924"/>
    </source>
</evidence>
<comment type="similarity">
    <text evidence="4">Belongs to the class-III pyridoxal-phosphate-dependent aminotransferase family.</text>
</comment>
<evidence type="ECO:0000256" key="15">
    <source>
        <dbReference type="ARBA" id="ARBA00030587"/>
    </source>
</evidence>
<dbReference type="InterPro" id="IPR015422">
    <property type="entry name" value="PyrdxlP-dep_Trfase_small"/>
</dbReference>
<feature type="compositionally biased region" description="Basic and acidic residues" evidence="16">
    <location>
        <begin position="968"/>
        <end position="980"/>
    </location>
</feature>
<dbReference type="NCBIfam" id="TIGR01885">
    <property type="entry name" value="Orn_aminotrans"/>
    <property type="match status" value="1"/>
</dbReference>
<dbReference type="CDD" id="cd00610">
    <property type="entry name" value="OAT_like"/>
    <property type="match status" value="1"/>
</dbReference>
<reference evidence="20" key="2">
    <citation type="submission" date="2023-01" db="EMBL/GenBank/DDBJ databases">
        <authorList>
            <person name="Petersen C."/>
        </authorList>
    </citation>
    <scope>NUCLEOTIDE SEQUENCE</scope>
    <source>
        <strain evidence="20">IBT 15450</strain>
    </source>
</reference>
<dbReference type="CDD" id="cd03244">
    <property type="entry name" value="ABCC_MRP_domain2"/>
    <property type="match status" value="1"/>
</dbReference>
<dbReference type="InterPro" id="IPR017871">
    <property type="entry name" value="ABC_transporter-like_CS"/>
</dbReference>
<protein>
    <recommendedName>
        <fullName evidence="5">ornithine aminotransferase</fullName>
        <ecNumber evidence="5">2.6.1.13</ecNumber>
    </recommendedName>
    <alternativeName>
        <fullName evidence="15">Ornithine--oxo-acid aminotransferase</fullName>
    </alternativeName>
</protein>
<dbReference type="InterPro" id="IPR015421">
    <property type="entry name" value="PyrdxlP-dep_Trfase_major"/>
</dbReference>
<evidence type="ECO:0000256" key="6">
    <source>
        <dbReference type="ARBA" id="ARBA00022448"/>
    </source>
</evidence>
<evidence type="ECO:0000256" key="1">
    <source>
        <dbReference type="ARBA" id="ARBA00001933"/>
    </source>
</evidence>
<evidence type="ECO:0000256" key="8">
    <source>
        <dbReference type="ARBA" id="ARBA00022679"/>
    </source>
</evidence>
<dbReference type="GO" id="GO:0016020">
    <property type="term" value="C:membrane"/>
    <property type="evidence" value="ECO:0007669"/>
    <property type="project" value="UniProtKB-SubCell"/>
</dbReference>
<organism evidence="20 21">
    <name type="scientific">Penicillium canescens</name>
    <dbReference type="NCBI Taxonomy" id="5083"/>
    <lineage>
        <taxon>Eukaryota</taxon>
        <taxon>Fungi</taxon>
        <taxon>Dikarya</taxon>
        <taxon>Ascomycota</taxon>
        <taxon>Pezizomycotina</taxon>
        <taxon>Eurotiomycetes</taxon>
        <taxon>Eurotiomycetidae</taxon>
        <taxon>Eurotiales</taxon>
        <taxon>Aspergillaceae</taxon>
        <taxon>Penicillium</taxon>
    </lineage>
</organism>
<dbReference type="Proteomes" id="UP001219568">
    <property type="component" value="Unassembled WGS sequence"/>
</dbReference>
<dbReference type="EMBL" id="JAQJZL010000004">
    <property type="protein sequence ID" value="KAJ6043959.1"/>
    <property type="molecule type" value="Genomic_DNA"/>
</dbReference>
<dbReference type="Gene3D" id="1.20.1560.10">
    <property type="entry name" value="ABC transporter type 1, transmembrane domain"/>
    <property type="match status" value="2"/>
</dbReference>
<dbReference type="PROSITE" id="PS50929">
    <property type="entry name" value="ABC_TM1F"/>
    <property type="match status" value="2"/>
</dbReference>
<feature type="transmembrane region" description="Helical" evidence="17">
    <location>
        <begin position="787"/>
        <end position="805"/>
    </location>
</feature>
<evidence type="ECO:0000256" key="16">
    <source>
        <dbReference type="SAM" id="MobiDB-lite"/>
    </source>
</evidence>
<feature type="transmembrane region" description="Helical" evidence="17">
    <location>
        <begin position="760"/>
        <end position="781"/>
    </location>
</feature>
<evidence type="ECO:0000259" key="18">
    <source>
        <dbReference type="PROSITE" id="PS50893"/>
    </source>
</evidence>
<feature type="region of interest" description="Disordered" evidence="16">
    <location>
        <begin position="1211"/>
        <end position="1250"/>
    </location>
</feature>
<keyword evidence="10" id="KW-0547">Nucleotide-binding</keyword>
<dbReference type="Pfam" id="PF00202">
    <property type="entry name" value="Aminotran_3"/>
    <property type="match status" value="1"/>
</dbReference>
<dbReference type="GO" id="GO:0005524">
    <property type="term" value="F:ATP binding"/>
    <property type="evidence" value="ECO:0007669"/>
    <property type="project" value="UniProtKB-KW"/>
</dbReference>
<evidence type="ECO:0000256" key="3">
    <source>
        <dbReference type="ARBA" id="ARBA00004998"/>
    </source>
</evidence>
<dbReference type="GO" id="GO:0140359">
    <property type="term" value="F:ABC-type transporter activity"/>
    <property type="evidence" value="ECO:0007669"/>
    <property type="project" value="InterPro"/>
</dbReference>
<dbReference type="GO" id="GO:0004587">
    <property type="term" value="F:ornithine aminotransferase activity"/>
    <property type="evidence" value="ECO:0007669"/>
    <property type="project" value="UniProtKB-EC"/>
</dbReference>
<feature type="transmembrane region" description="Helical" evidence="17">
    <location>
        <begin position="1278"/>
        <end position="1298"/>
    </location>
</feature>
<feature type="region of interest" description="Disordered" evidence="16">
    <location>
        <begin position="1718"/>
        <end position="1745"/>
    </location>
</feature>
<dbReference type="InterPro" id="IPR010164">
    <property type="entry name" value="Orn_aminotrans"/>
</dbReference>
<dbReference type="FunFam" id="3.40.640.10:FF:000011">
    <property type="entry name" value="Ornithine aminotransferase"/>
    <property type="match status" value="1"/>
</dbReference>
<evidence type="ECO:0000256" key="10">
    <source>
        <dbReference type="ARBA" id="ARBA00022741"/>
    </source>
</evidence>
<name>A0AAD6N9J6_PENCN</name>
<feature type="compositionally biased region" description="Basic and acidic residues" evidence="16">
    <location>
        <begin position="1228"/>
        <end position="1242"/>
    </location>
</feature>
<dbReference type="InterPro" id="IPR015424">
    <property type="entry name" value="PyrdxlP-dep_Trfase"/>
</dbReference>
<gene>
    <name evidence="20" type="ORF">N7460_005314</name>
</gene>
<proteinExistence type="inferred from homology"/>
<dbReference type="Pfam" id="PF00664">
    <property type="entry name" value="ABC_membrane"/>
    <property type="match status" value="2"/>
</dbReference>
<keyword evidence="8" id="KW-0808">Transferase</keyword>
<evidence type="ECO:0000256" key="11">
    <source>
        <dbReference type="ARBA" id="ARBA00022840"/>
    </source>
</evidence>
<feature type="region of interest" description="Disordered" evidence="16">
    <location>
        <begin position="968"/>
        <end position="995"/>
    </location>
</feature>
<dbReference type="SUPFAM" id="SSF53383">
    <property type="entry name" value="PLP-dependent transferases"/>
    <property type="match status" value="1"/>
</dbReference>
<feature type="transmembrane region" description="Helical" evidence="17">
    <location>
        <begin position="864"/>
        <end position="888"/>
    </location>
</feature>
<feature type="transmembrane region" description="Helical" evidence="17">
    <location>
        <begin position="1318"/>
        <end position="1339"/>
    </location>
</feature>
<feature type="domain" description="ABC transporter" evidence="18">
    <location>
        <begin position="991"/>
        <end position="1212"/>
    </location>
</feature>
<feature type="transmembrane region" description="Helical" evidence="17">
    <location>
        <begin position="1396"/>
        <end position="1413"/>
    </location>
</feature>
<dbReference type="InterPro" id="IPR036640">
    <property type="entry name" value="ABC1_TM_sf"/>
</dbReference>
<dbReference type="PROSITE" id="PS00600">
    <property type="entry name" value="AA_TRANSFER_CLASS_3"/>
    <property type="match status" value="1"/>
</dbReference>
<feature type="domain" description="ABC transporter" evidence="18">
    <location>
        <begin position="1595"/>
        <end position="1855"/>
    </location>
</feature>
<feature type="transmembrane region" description="Helical" evidence="17">
    <location>
        <begin position="1506"/>
        <end position="1526"/>
    </location>
</feature>
<dbReference type="InterPro" id="IPR050173">
    <property type="entry name" value="ABC_transporter_C-like"/>
</dbReference>
<evidence type="ECO:0000256" key="13">
    <source>
        <dbReference type="ARBA" id="ARBA00022989"/>
    </source>
</evidence>
<dbReference type="CDD" id="cd03250">
    <property type="entry name" value="ABCC_MRP_domain1"/>
    <property type="match status" value="1"/>
</dbReference>
<dbReference type="FunFam" id="1.20.1560.10:FF:000010">
    <property type="entry name" value="Multidrug resistance-associated ABC transporter"/>
    <property type="match status" value="1"/>
</dbReference>
<dbReference type="InterPro" id="IPR027417">
    <property type="entry name" value="P-loop_NTPase"/>
</dbReference>
<dbReference type="PROSITE" id="PS50893">
    <property type="entry name" value="ABC_TRANSPORTER_2"/>
    <property type="match status" value="2"/>
</dbReference>
<evidence type="ECO:0000256" key="12">
    <source>
        <dbReference type="ARBA" id="ARBA00022898"/>
    </source>
</evidence>
<dbReference type="CDD" id="cd18606">
    <property type="entry name" value="ABC_6TM_YOR1_D2_like"/>
    <property type="match status" value="1"/>
</dbReference>
<evidence type="ECO:0000313" key="20">
    <source>
        <dbReference type="EMBL" id="KAJ6043959.1"/>
    </source>
</evidence>
<feature type="transmembrane region" description="Helical" evidence="17">
    <location>
        <begin position="583"/>
        <end position="603"/>
    </location>
</feature>
<dbReference type="SMART" id="SM00382">
    <property type="entry name" value="AAA"/>
    <property type="match status" value="2"/>
</dbReference>
<dbReference type="FunFam" id="3.40.50.300:FF:000565">
    <property type="entry name" value="ABC bile acid transporter"/>
    <property type="match status" value="1"/>
</dbReference>
<dbReference type="Gene3D" id="3.40.640.10">
    <property type="entry name" value="Type I PLP-dependent aspartate aminotransferase-like (Major domain)"/>
    <property type="match status" value="1"/>
</dbReference>
<dbReference type="PANTHER" id="PTHR24223">
    <property type="entry name" value="ATP-BINDING CASSETTE SUB-FAMILY C"/>
    <property type="match status" value="1"/>
</dbReference>
<keyword evidence="21" id="KW-1185">Reference proteome</keyword>
<keyword evidence="9 17" id="KW-0812">Transmembrane</keyword>
<keyword evidence="11" id="KW-0067">ATP-binding</keyword>
<dbReference type="Gene3D" id="3.40.50.300">
    <property type="entry name" value="P-loop containing nucleotide triphosphate hydrolases"/>
    <property type="match status" value="2"/>
</dbReference>
<feature type="compositionally biased region" description="Acidic residues" evidence="16">
    <location>
        <begin position="1218"/>
        <end position="1227"/>
    </location>
</feature>
<dbReference type="PANTHER" id="PTHR24223:SF464">
    <property type="entry name" value="ABC-TYPE TRANSPORTER CICA"/>
    <property type="match status" value="1"/>
</dbReference>
<feature type="compositionally biased region" description="Basic and acidic residues" evidence="16">
    <location>
        <begin position="703"/>
        <end position="716"/>
    </location>
</feature>
<dbReference type="InterPro" id="IPR011527">
    <property type="entry name" value="ABC1_TM_dom"/>
</dbReference>
<comment type="caution">
    <text evidence="20">The sequence shown here is derived from an EMBL/GenBank/DDBJ whole genome shotgun (WGS) entry which is preliminary data.</text>
</comment>
<accession>A0AAD6N9J6</accession>
<keyword evidence="7" id="KW-0032">Aminotransferase</keyword>
<dbReference type="FunFam" id="3.90.1150.10:FF:000152">
    <property type="entry name" value="Ornithine aminotransferase"/>
    <property type="match status" value="1"/>
</dbReference>
<dbReference type="Gene3D" id="3.90.1150.10">
    <property type="entry name" value="Aspartate Aminotransferase, domain 1"/>
    <property type="match status" value="1"/>
</dbReference>
<reference evidence="20" key="1">
    <citation type="journal article" date="2023" name="IMA Fungus">
        <title>Comparative genomic study of the Penicillium genus elucidates a diverse pangenome and 15 lateral gene transfer events.</title>
        <authorList>
            <person name="Petersen C."/>
            <person name="Sorensen T."/>
            <person name="Nielsen M.R."/>
            <person name="Sondergaard T.E."/>
            <person name="Sorensen J.L."/>
            <person name="Fitzpatrick D.A."/>
            <person name="Frisvad J.C."/>
            <person name="Nielsen K.L."/>
        </authorList>
    </citation>
    <scope>NUCLEOTIDE SEQUENCE</scope>
    <source>
        <strain evidence="20">IBT 15450</strain>
    </source>
</reference>
<dbReference type="EC" id="2.6.1.13" evidence="5"/>
<dbReference type="SUPFAM" id="SSF90123">
    <property type="entry name" value="ABC transporter transmembrane region"/>
    <property type="match status" value="2"/>
</dbReference>
<dbReference type="InterPro" id="IPR003439">
    <property type="entry name" value="ABC_transporter-like_ATP-bd"/>
</dbReference>
<dbReference type="PROSITE" id="PS00211">
    <property type="entry name" value="ABC_TRANSPORTER_1"/>
    <property type="match status" value="2"/>
</dbReference>
<evidence type="ECO:0000256" key="14">
    <source>
        <dbReference type="ARBA" id="ARBA00023136"/>
    </source>
</evidence>
<feature type="domain" description="ABC transmembrane type-1" evidence="19">
    <location>
        <begin position="584"/>
        <end position="923"/>
    </location>
</feature>
<dbReference type="GO" id="GO:0016887">
    <property type="term" value="F:ATP hydrolysis activity"/>
    <property type="evidence" value="ECO:0007669"/>
    <property type="project" value="InterPro"/>
</dbReference>
<feature type="transmembrane region" description="Helical" evidence="17">
    <location>
        <begin position="1419"/>
        <end position="1436"/>
    </location>
</feature>
<keyword evidence="12" id="KW-0663">Pyridoxal phosphate</keyword>
<feature type="transmembrane region" description="Helical" evidence="17">
    <location>
        <begin position="894"/>
        <end position="911"/>
    </location>
</feature>
<evidence type="ECO:0000256" key="2">
    <source>
        <dbReference type="ARBA" id="ARBA00004141"/>
    </source>
</evidence>
<feature type="domain" description="ABC transmembrane type-1" evidence="19">
    <location>
        <begin position="1282"/>
        <end position="1559"/>
    </location>
</feature>
<sequence length="1868" mass="206470">MATNGSFSHYHAASSAEAIESEKQYAAHNYHPLPIVFARAQGTSVWDPEGRHYLDFLSAYSAVNQGHCHPKLIAALVDQASRVTLSSRAFYNDVFPRFAQFVTSYFGFDMVLPMNTGAEAVETGIKIARKWGYKVKGIPENKAIVLSAENNFHGRTFAAISLSSDPESREHYGPYLPGIGCTIPGTEKPIAYNDKAALREAFEAAGPNLAAFLVEPIQGEAGIVVPDPDYLQEARALCDKHNVLLICDEIQTGIARTGKLLCHEWSGIKPDLVLLGKAISGGMYPVSCVLGSKDVMLTIEPGTHGSTYGGNPLGCAVAIRALEIVREERMVERAEELGHLFRAGLEGLQSPLIQTVRGKGLLNAIVIDESKTNGHSAWDLCMLMKEKGLLAKPTHQNIIRLAPPLVITEEEIQKALDIIKEAVTELPNLKGASEDHPVLPSFTPQLGAMSTPEPLQVVVADEKARAALSSSSSNETKEEPKKKWYRKLNPMRLQKIPPIPTERSISHEHGASFLSIISFQWMSPLMKVGYLRPLELQDIWTVNPDRAVDVLSARFDAALNQRNESGTNRPLVWALYDTFRFEFLLGGVCQFFSCLLLVFAPYLTRYLIAFATRAYVAQHTGQPAPYIGGGMGFVVGITCMQALQSLCTNQFLYRGQIVGGQIRVVLISHIFNKAMKLSGRAKAGGKATPEEVKALEATKEALLNPEKKGKKDDNQKPDTAAAAAPGGVAGDGTGWNNGRITALMSIDVDRINLACGMFHMVWSAPITVIVTLVLLLVNIGYSCLSGYALLLIGMPALTFAIQSLVKRRRNINKITDQRVSLTQEILQAVRFVKYFGWESSFLGRLKEMRGREIRSIQTLLAIRNLILCVSMSIPTFASMLAFITYALSNHNLDPAPIFSSLALFNSLRLPLNMLPMIIGQVTDAWTALSRIQEFLLAEEQNDDIEMDDKMENAIELEHASFTWERLPTDEKDAEKAEKAQKAGRKSLSPKIPQGEFTVEKPSEPFKLKDMTIEVGRNELLAVIGTVGCGKSSLLSALAGDMRVTDGTVRLSTTRAFCPQYAWIQNTSVRNNILFGKEYDETWYEQVVDACALTPDLEILPNGDQTEIGERGITVSGGQKQRLNIARAIYFNAELVLMDDPLSAVDAHVGRHIMDKAICGLLKDRCRILATHQLHVLNRCDRIVVMDEGRIDAVDTFDNLMRDSALFKRLMSTSRQEDTKEDETEAVDEAVKEAEEKQPDPKKAAPGKPTGALMQTEEKATASVGWGVWKAYMRASGSYFNAVMLLILIAAVNVANIWTSLWLSYWTSDKYPSFSTGQYIGVYAGLGAGVAILMFAFSTYMTTCGTNASRTMLQRAMTRVLRAPMSFFDTTPLGRITNRFSKDVTVMDNELCDAMRIYSLTMTMIISVMVLIIVFFYYFVIALVPLTILFILASNYYRASAREMKRHEAVLRSTVYAKFGEAITGTACIRAYGVEDQFRRSICDSIDVMNGAYFLTFSNQRWLSVRLDAVSTALVFVTGVLVVTSRFNVSPSISGLVLSYILSIAQMLQFTVRQLAEVENNMNATERLHYYGTELEEEAPLHLTEVAASWPEKGRITFTDTEMRYRAELPLVLKGLSMDVQGGERIGIVGRTGAGKSSIMSALFRLTELSGGSIQIDGIDISTVGLNDLRSRLAIIPQDPALFKGTIRSNLDPFNEHNDMELWNALRKAYLIGQDQELEVEGEGNGPSPGTPATNSDADTRPSNRLTLESPVDEEGLNFSLGQRQLMALARALVRDARIIVCDEATSSVDFETDQKIQRTMAQGFEGRTLLCIAHRLRTIIHYDRICVMDQGQIAEMDAPVVLWDKEDGIFRAMCDRSGITREDILNAD</sequence>
<dbReference type="InterPro" id="IPR005814">
    <property type="entry name" value="Aminotrans_3"/>
</dbReference>
<dbReference type="Pfam" id="PF00005">
    <property type="entry name" value="ABC_tran"/>
    <property type="match status" value="2"/>
</dbReference>
<keyword evidence="14 17" id="KW-0472">Membrane</keyword>
<evidence type="ECO:0000313" key="21">
    <source>
        <dbReference type="Proteomes" id="UP001219568"/>
    </source>
</evidence>
<evidence type="ECO:0000256" key="4">
    <source>
        <dbReference type="ARBA" id="ARBA00008954"/>
    </source>
</evidence>
<feature type="compositionally biased region" description="Low complexity" evidence="16">
    <location>
        <begin position="717"/>
        <end position="726"/>
    </location>
</feature>
<keyword evidence="13 17" id="KW-1133">Transmembrane helix</keyword>
<feature type="compositionally biased region" description="Polar residues" evidence="16">
    <location>
        <begin position="1730"/>
        <end position="1745"/>
    </location>
</feature>